<protein>
    <submittedName>
        <fullName evidence="1">Uncharacterized protein</fullName>
    </submittedName>
</protein>
<sequence>MLFMLVLMGLGSGRTNILAIAQWIEDQRDWLLVLGFGRGKTGRALPAQATLYRFFWALEKEVEALERALQAWAKDVLKVLDQDGGLKGLGLLEISLDGKHLKGSARGGVGDKAIVLVSAYLSRLGLSLLQSEAVGDEAVAGQQLMMQLEADLSEIGIPWVWTGDAAHTESQTAKAILQKGGTTSSRSRITRLS</sequence>
<evidence type="ECO:0000313" key="2">
    <source>
        <dbReference type="Proteomes" id="UP000321197"/>
    </source>
</evidence>
<dbReference type="AlphaFoldDB" id="A0A511R8F5"/>
<accession>A0A511R8F5</accession>
<gene>
    <name evidence="1" type="ORF">MHY01S_34020</name>
</gene>
<evidence type="ECO:0000313" key="1">
    <source>
        <dbReference type="EMBL" id="GEM85236.1"/>
    </source>
</evidence>
<dbReference type="EMBL" id="BJXL01000199">
    <property type="protein sequence ID" value="GEM85236.1"/>
    <property type="molecule type" value="Genomic_DNA"/>
</dbReference>
<dbReference type="Proteomes" id="UP000321197">
    <property type="component" value="Unassembled WGS sequence"/>
</dbReference>
<name>A0A511R8F5_9DEIN</name>
<proteinExistence type="predicted"/>
<comment type="caution">
    <text evidence="1">The sequence shown here is derived from an EMBL/GenBank/DDBJ whole genome shotgun (WGS) entry which is preliminary data.</text>
</comment>
<reference evidence="1 2" key="1">
    <citation type="submission" date="2019-07" db="EMBL/GenBank/DDBJ databases">
        <title>Whole genome shotgun sequence of Meiothermus hypogaeus NBRC 106114.</title>
        <authorList>
            <person name="Hosoyama A."/>
            <person name="Uohara A."/>
            <person name="Ohji S."/>
            <person name="Ichikawa N."/>
        </authorList>
    </citation>
    <scope>NUCLEOTIDE SEQUENCE [LARGE SCALE GENOMIC DNA]</scope>
    <source>
        <strain evidence="1 2">NBRC 106114</strain>
    </source>
</reference>
<organism evidence="1 2">
    <name type="scientific">Meiothermus hypogaeus NBRC 106114</name>
    <dbReference type="NCBI Taxonomy" id="1227553"/>
    <lineage>
        <taxon>Bacteria</taxon>
        <taxon>Thermotogati</taxon>
        <taxon>Deinococcota</taxon>
        <taxon>Deinococci</taxon>
        <taxon>Thermales</taxon>
        <taxon>Thermaceae</taxon>
        <taxon>Meiothermus</taxon>
    </lineage>
</organism>